<reference evidence="3" key="2">
    <citation type="submission" date="2020-09" db="EMBL/GenBank/DDBJ databases">
        <authorList>
            <person name="Sun Q."/>
            <person name="Zhou Y."/>
        </authorList>
    </citation>
    <scope>NUCLEOTIDE SEQUENCE</scope>
    <source>
        <strain evidence="3">CGMCC 1.12813</strain>
    </source>
</reference>
<dbReference type="GO" id="GO:0016491">
    <property type="term" value="F:oxidoreductase activity"/>
    <property type="evidence" value="ECO:0007669"/>
    <property type="project" value="UniProtKB-KW"/>
</dbReference>
<evidence type="ECO:0000256" key="2">
    <source>
        <dbReference type="ARBA" id="ARBA00023002"/>
    </source>
</evidence>
<dbReference type="PROSITE" id="PS00061">
    <property type="entry name" value="ADH_SHORT"/>
    <property type="match status" value="1"/>
</dbReference>
<dbReference type="PRINTS" id="PR00081">
    <property type="entry name" value="GDHRDH"/>
</dbReference>
<evidence type="ECO:0000313" key="3">
    <source>
        <dbReference type="EMBL" id="GGA93598.1"/>
    </source>
</evidence>
<name>A0A916WEQ5_9MICO</name>
<comment type="caution">
    <text evidence="3">The sequence shown here is derived from an EMBL/GenBank/DDBJ whole genome shotgun (WGS) entry which is preliminary data.</text>
</comment>
<keyword evidence="4" id="KW-1185">Reference proteome</keyword>
<dbReference type="Proteomes" id="UP000606922">
    <property type="component" value="Unassembled WGS sequence"/>
</dbReference>
<protein>
    <submittedName>
        <fullName evidence="3">Oxidoreductase</fullName>
    </submittedName>
</protein>
<keyword evidence="2" id="KW-0560">Oxidoreductase</keyword>
<dbReference type="InterPro" id="IPR036291">
    <property type="entry name" value="NAD(P)-bd_dom_sf"/>
</dbReference>
<dbReference type="Pfam" id="PF00106">
    <property type="entry name" value="adh_short"/>
    <property type="match status" value="1"/>
</dbReference>
<dbReference type="SUPFAM" id="SSF51735">
    <property type="entry name" value="NAD(P)-binding Rossmann-fold domains"/>
    <property type="match status" value="1"/>
</dbReference>
<dbReference type="InterPro" id="IPR020904">
    <property type="entry name" value="Sc_DH/Rdtase_CS"/>
</dbReference>
<gene>
    <name evidence="3" type="ORF">GCM10010979_05200</name>
</gene>
<reference evidence="3" key="1">
    <citation type="journal article" date="2014" name="Int. J. Syst. Evol. Microbiol.">
        <title>Complete genome sequence of Corynebacterium casei LMG S-19264T (=DSM 44701T), isolated from a smear-ripened cheese.</title>
        <authorList>
            <consortium name="US DOE Joint Genome Institute (JGI-PGF)"/>
            <person name="Walter F."/>
            <person name="Albersmeier A."/>
            <person name="Kalinowski J."/>
            <person name="Ruckert C."/>
        </authorList>
    </citation>
    <scope>NUCLEOTIDE SEQUENCE</scope>
    <source>
        <strain evidence="3">CGMCC 1.12813</strain>
    </source>
</reference>
<dbReference type="Gene3D" id="3.40.50.720">
    <property type="entry name" value="NAD(P)-binding Rossmann-like Domain"/>
    <property type="match status" value="1"/>
</dbReference>
<dbReference type="PANTHER" id="PTHR44169">
    <property type="entry name" value="NADPH-DEPENDENT 1-ACYLDIHYDROXYACETONE PHOSPHATE REDUCTASE"/>
    <property type="match status" value="1"/>
</dbReference>
<dbReference type="AlphaFoldDB" id="A0A916WEQ5"/>
<dbReference type="InterPro" id="IPR002347">
    <property type="entry name" value="SDR_fam"/>
</dbReference>
<evidence type="ECO:0000313" key="4">
    <source>
        <dbReference type="Proteomes" id="UP000606922"/>
    </source>
</evidence>
<dbReference type="EMBL" id="BMGB01000001">
    <property type="protein sequence ID" value="GGA93598.1"/>
    <property type="molecule type" value="Genomic_DNA"/>
</dbReference>
<dbReference type="PANTHER" id="PTHR44169:SF6">
    <property type="entry name" value="NADPH-DEPENDENT 1-ACYLDIHYDROXYACETONE PHOSPHATE REDUCTASE"/>
    <property type="match status" value="1"/>
</dbReference>
<comment type="similarity">
    <text evidence="1">Belongs to the short-chain dehydrogenases/reductases (SDR) family.</text>
</comment>
<organism evidence="3 4">
    <name type="scientific">Conyzicola nivalis</name>
    <dbReference type="NCBI Taxonomy" id="1477021"/>
    <lineage>
        <taxon>Bacteria</taxon>
        <taxon>Bacillati</taxon>
        <taxon>Actinomycetota</taxon>
        <taxon>Actinomycetes</taxon>
        <taxon>Micrococcales</taxon>
        <taxon>Microbacteriaceae</taxon>
        <taxon>Conyzicola</taxon>
    </lineage>
</organism>
<proteinExistence type="inferred from homology"/>
<evidence type="ECO:0000256" key="1">
    <source>
        <dbReference type="ARBA" id="ARBA00006484"/>
    </source>
</evidence>
<sequence>MNLTANTIFIPGATSGIGLALALRLQAAGNTVVIGGRRTAVLEQLATEHGLGTVTIDTTDAASVLAARDRLLSEHPDLNVLVAMAGVMDAEDVRGAGFLPTAERIVETNINGPLRLIAAFIEHLQTRPDATLMTVSSGLAHTPLAFTPTYNGSKAFIHQYSETIRLQLAGTSVRVVELVPPAVQTELMPGNSVNEHFMPLDAFVDEVMALLESQPDATEILVETVKFLRFAEVEGRYAATVAAINAAG</sequence>
<accession>A0A916WEQ5</accession>
<dbReference type="RefSeq" id="WP_188509149.1">
    <property type="nucleotide sequence ID" value="NZ_BMGB01000001.1"/>
</dbReference>